<evidence type="ECO:0000313" key="1">
    <source>
        <dbReference type="EMBL" id="EIK81810.1"/>
    </source>
</evidence>
<gene>
    <name evidence="1" type="ORF">CGSMWGv1400E_01732</name>
</gene>
<protein>
    <submittedName>
        <fullName evidence="1">Uncharacterized protein</fullName>
    </submittedName>
</protein>
<reference evidence="1 2" key="1">
    <citation type="journal article" date="2012" name="J. Bacteriol.">
        <title>Comparative Genomic Analyses of 17 Clinical Isolates of Gardnerella vaginalis Provide Evidence of Multiple Genetically Isolated Clades Consistent with Subspeciation into Genovars.</title>
        <authorList>
            <person name="Ahmed A."/>
            <person name="Earl J."/>
            <person name="Retchless A."/>
            <person name="Hillier S."/>
            <person name="Rabe L."/>
            <person name="Cherpes T."/>
            <person name="Powell E."/>
            <person name="Janto B."/>
            <person name="Eutsey R."/>
            <person name="Hiller N.L."/>
            <person name="Boissy R."/>
            <person name="Dahlgreen M."/>
            <person name="Hall B."/>
            <person name="Costerton J."/>
            <person name="Post J.C."/>
            <person name="Hu F."/>
            <person name="Ehrlich G."/>
        </authorList>
    </citation>
    <scope>NUCLEOTIDE SEQUENCE [LARGE SCALE GENOMIC DNA]</scope>
    <source>
        <strain evidence="1 2">1400E</strain>
    </source>
</reference>
<organism evidence="1 2">
    <name type="scientific">Gardnerella vaginalis 1400E</name>
    <dbReference type="NCBI Taxonomy" id="698956"/>
    <lineage>
        <taxon>Bacteria</taxon>
        <taxon>Bacillati</taxon>
        <taxon>Actinomycetota</taxon>
        <taxon>Actinomycetes</taxon>
        <taxon>Bifidobacteriales</taxon>
        <taxon>Bifidobacteriaceae</taxon>
        <taxon>Gardnerella</taxon>
    </lineage>
</organism>
<accession>I4LXX0</accession>
<evidence type="ECO:0000313" key="2">
    <source>
        <dbReference type="Proteomes" id="UP000004884"/>
    </source>
</evidence>
<name>I4LXX0_GARVA</name>
<comment type="caution">
    <text evidence="1">The sequence shown here is derived from an EMBL/GenBank/DDBJ whole genome shotgun (WGS) entry which is preliminary data.</text>
</comment>
<dbReference type="AlphaFoldDB" id="I4LXX0"/>
<dbReference type="EMBL" id="ADER01000010">
    <property type="protein sequence ID" value="EIK81810.1"/>
    <property type="molecule type" value="Genomic_DNA"/>
</dbReference>
<proteinExistence type="predicted"/>
<sequence>MVIDYGCRSIGYKYCDEKYLGVLLFDAYASAVMADREENWRGYIFKGQRAGKFRVFIYNESGFYIFSL</sequence>
<dbReference type="Proteomes" id="UP000004884">
    <property type="component" value="Unassembled WGS sequence"/>
</dbReference>